<keyword evidence="1" id="KW-0430">Lectin</keyword>
<dbReference type="EMBL" id="JAGKHQ010000013">
    <property type="protein sequence ID" value="KAG7500687.1"/>
    <property type="molecule type" value="Genomic_DNA"/>
</dbReference>
<feature type="domain" description="C-type lectin" evidence="4">
    <location>
        <begin position="127"/>
        <end position="257"/>
    </location>
</feature>
<dbReference type="InterPro" id="IPR001304">
    <property type="entry name" value="C-type_lectin-like"/>
</dbReference>
<feature type="transmembrane region" description="Helical" evidence="3">
    <location>
        <begin position="68"/>
        <end position="89"/>
    </location>
</feature>
<dbReference type="SMART" id="SM00034">
    <property type="entry name" value="CLECT"/>
    <property type="match status" value="1"/>
</dbReference>
<keyword evidence="3" id="KW-0472">Membrane</keyword>
<keyword evidence="3" id="KW-1133">Transmembrane helix</keyword>
<proteinExistence type="predicted"/>
<dbReference type="InterPro" id="IPR033989">
    <property type="entry name" value="CD209-like_CTLD"/>
</dbReference>
<evidence type="ECO:0000256" key="3">
    <source>
        <dbReference type="SAM" id="Phobius"/>
    </source>
</evidence>
<accession>A0AAV6R9T3</accession>
<sequence length="267" mass="30072">MPEADVIYTDVKFTTDRRSRSAEATSSSAQTTYCEVKIPQSDPTPRPEQPDSQHPAKRRGTLLTVERVALLVLSLLLVAAVAALFVTHLKNTQTKSELERLQSSFPAVLNNYTGKTCPTCDEGWEHHGGKCYFFTSTPLTWSKSRLECSTLGGDLVVINNKEEQKFLVSRLMTKMIDPEDKFWIGLTDSETEGKWTWVDGLPLNTSWTYWLGANPDNWKQEDPEGEDCVRMGEKDGAPDLKCWLDKSCKNPQKSICEKQMGFYTSSS</sequence>
<name>A0AAV6R9T3_SOLSE</name>
<keyword evidence="6" id="KW-1185">Reference proteome</keyword>
<feature type="region of interest" description="Disordered" evidence="2">
    <location>
        <begin position="16"/>
        <end position="58"/>
    </location>
</feature>
<evidence type="ECO:0000259" key="4">
    <source>
        <dbReference type="PROSITE" id="PS50041"/>
    </source>
</evidence>
<dbReference type="Pfam" id="PF00059">
    <property type="entry name" value="Lectin_C"/>
    <property type="match status" value="1"/>
</dbReference>
<dbReference type="CDD" id="cd03590">
    <property type="entry name" value="CLECT_DC-SIGN_like"/>
    <property type="match status" value="1"/>
</dbReference>
<keyword evidence="3" id="KW-0812">Transmembrane</keyword>
<protein>
    <recommendedName>
        <fullName evidence="4">C-type lectin domain-containing protein</fullName>
    </recommendedName>
</protein>
<evidence type="ECO:0000313" key="6">
    <source>
        <dbReference type="Proteomes" id="UP000693946"/>
    </source>
</evidence>
<reference evidence="5 6" key="1">
    <citation type="journal article" date="2021" name="Sci. Rep.">
        <title>Chromosome anchoring in Senegalese sole (Solea senegalensis) reveals sex-associated markers and genome rearrangements in flatfish.</title>
        <authorList>
            <person name="Guerrero-Cozar I."/>
            <person name="Gomez-Garrido J."/>
            <person name="Berbel C."/>
            <person name="Martinez-Blanch J.F."/>
            <person name="Alioto T."/>
            <person name="Claros M.G."/>
            <person name="Gagnaire P.A."/>
            <person name="Manchado M."/>
        </authorList>
    </citation>
    <scope>NUCLEOTIDE SEQUENCE [LARGE SCALE GENOMIC DNA]</scope>
    <source>
        <strain evidence="5">Sse05_10M</strain>
    </source>
</reference>
<evidence type="ECO:0000313" key="5">
    <source>
        <dbReference type="EMBL" id="KAG7500687.1"/>
    </source>
</evidence>
<dbReference type="PANTHER" id="PTHR22803">
    <property type="entry name" value="MANNOSE, PHOSPHOLIPASE, LECTIN RECEPTOR RELATED"/>
    <property type="match status" value="1"/>
</dbReference>
<organism evidence="5 6">
    <name type="scientific">Solea senegalensis</name>
    <name type="common">Senegalese sole</name>
    <dbReference type="NCBI Taxonomy" id="28829"/>
    <lineage>
        <taxon>Eukaryota</taxon>
        <taxon>Metazoa</taxon>
        <taxon>Chordata</taxon>
        <taxon>Craniata</taxon>
        <taxon>Vertebrata</taxon>
        <taxon>Euteleostomi</taxon>
        <taxon>Actinopterygii</taxon>
        <taxon>Neopterygii</taxon>
        <taxon>Teleostei</taxon>
        <taxon>Neoteleostei</taxon>
        <taxon>Acanthomorphata</taxon>
        <taxon>Carangaria</taxon>
        <taxon>Pleuronectiformes</taxon>
        <taxon>Pleuronectoidei</taxon>
        <taxon>Soleidae</taxon>
        <taxon>Solea</taxon>
    </lineage>
</organism>
<evidence type="ECO:0000256" key="2">
    <source>
        <dbReference type="SAM" id="MobiDB-lite"/>
    </source>
</evidence>
<comment type="caution">
    <text evidence="5">The sequence shown here is derived from an EMBL/GenBank/DDBJ whole genome shotgun (WGS) entry which is preliminary data.</text>
</comment>
<evidence type="ECO:0000256" key="1">
    <source>
        <dbReference type="ARBA" id="ARBA00022734"/>
    </source>
</evidence>
<dbReference type="AlphaFoldDB" id="A0AAV6R9T3"/>
<dbReference type="Proteomes" id="UP000693946">
    <property type="component" value="Linkage Group LG20"/>
</dbReference>
<dbReference type="PROSITE" id="PS50041">
    <property type="entry name" value="C_TYPE_LECTIN_2"/>
    <property type="match status" value="1"/>
</dbReference>
<dbReference type="GO" id="GO:0030246">
    <property type="term" value="F:carbohydrate binding"/>
    <property type="evidence" value="ECO:0007669"/>
    <property type="project" value="UniProtKB-KW"/>
</dbReference>
<gene>
    <name evidence="5" type="ORF">JOB18_026215</name>
</gene>
<feature type="compositionally biased region" description="Low complexity" evidence="2">
    <location>
        <begin position="22"/>
        <end position="32"/>
    </location>
</feature>
<dbReference type="InterPro" id="IPR050111">
    <property type="entry name" value="C-type_lectin/snaclec_domain"/>
</dbReference>